<accession>A0ABT8G968</accession>
<reference evidence="3" key="1">
    <citation type="submission" date="2023-06" db="EMBL/GenBank/DDBJ databases">
        <title>Sysu t00192.</title>
        <authorList>
            <person name="Gao L."/>
            <person name="Fang B.-Z."/>
            <person name="Li W.-J."/>
        </authorList>
    </citation>
    <scope>NUCLEOTIDE SEQUENCE</scope>
    <source>
        <strain evidence="3">SYSU T00192</strain>
    </source>
</reference>
<evidence type="ECO:0000256" key="1">
    <source>
        <dbReference type="SAM" id="SignalP"/>
    </source>
</evidence>
<feature type="domain" description="SLH" evidence="2">
    <location>
        <begin position="734"/>
        <end position="789"/>
    </location>
</feature>
<proteinExistence type="predicted"/>
<protein>
    <submittedName>
        <fullName evidence="3">S-layer homology domain-containing protein</fullName>
    </submittedName>
</protein>
<feature type="signal peptide" evidence="1">
    <location>
        <begin position="1"/>
        <end position="30"/>
    </location>
</feature>
<sequence>MGNTHSWRASRAVAGTLLAALGASVLTATAAGATSDDTYPGSEVYGFESAASIDAEGTDGLTGVSVAKTGADGLDAASGCYYAVASQNLDDAGYEYQMTRFGGYSNTFPEGGWFTSADFYLDTEVETGGTLNQFDWSVASNNTAGDHRRDFILHAQSAGEGSWTLGASNNAGFAAVDVAPLSGDTLTIDESGWYTVSHTFSDVDGVLSVDISVADAEGTVLKTWTKSNVKDVIGDTVGGNRYGWIVTNGFDALPVDNVLINAERPTGGCEPVVAESFDATCSADGGFAYTVTPLWTEGDRTFQVKNLGDGTGGTAETFYYEDGTTGAPGEIVPFATVAAGETATLELDNLEPGDYRVVSDGSTKIKKQYKFDFTVAAAEACTVPGSDVYGFETEASVESFGNVTPVKTGTAGIPAAAGCYYAVAGQNVDGDDYAYQFTRFGGYSNTFPEGGWFTSADFYLDTEVETGGTLNQFDWSVASNNTAGDHRRDFILHAQSAGEGSWTLGASNNAGFAAVDVAPLSGDTLTIDESGWYTVSHTFSDVDGVLSVDISVADAEGTVLKTWTKSNAKDVIGDTVGGNRYGWIVTNGFDALPVDNVLINAERPTDTCVPTVYFSDVPEGAKGFAAITWLHEQGIAAGYSDGTFRPTASVTRRSVAKMLYRFAGRPDFELPTESPFTDIEPGDNGYRAMVWLNEQEIATGYGDGSFRPKVTVSRRSMAKLLYRFAGRPAVEMPDTTPFTDVAAGDNGYRAMVFMVNEGIASGYTDGSFRPRQDMIRRQMAGFLYRFSSL</sequence>
<dbReference type="PANTHER" id="PTHR43308">
    <property type="entry name" value="OUTER MEMBRANE PROTEIN ALPHA-RELATED"/>
    <property type="match status" value="1"/>
</dbReference>
<name>A0ABT8G968_9MICO</name>
<keyword evidence="4" id="KW-1185">Reference proteome</keyword>
<gene>
    <name evidence="3" type="ORF">QQX09_07440</name>
</gene>
<evidence type="ECO:0000259" key="2">
    <source>
        <dbReference type="PROSITE" id="PS51272"/>
    </source>
</evidence>
<comment type="caution">
    <text evidence="3">The sequence shown here is derived from an EMBL/GenBank/DDBJ whole genome shotgun (WGS) entry which is preliminary data.</text>
</comment>
<organism evidence="3 4">
    <name type="scientific">Demequina litoralis</name>
    <dbReference type="NCBI Taxonomy" id="3051660"/>
    <lineage>
        <taxon>Bacteria</taxon>
        <taxon>Bacillati</taxon>
        <taxon>Actinomycetota</taxon>
        <taxon>Actinomycetes</taxon>
        <taxon>Micrococcales</taxon>
        <taxon>Demequinaceae</taxon>
        <taxon>Demequina</taxon>
    </lineage>
</organism>
<dbReference type="InterPro" id="IPR051465">
    <property type="entry name" value="Cell_Envelope_Struct_Comp"/>
</dbReference>
<dbReference type="Proteomes" id="UP001172728">
    <property type="component" value="Unassembled WGS sequence"/>
</dbReference>
<dbReference type="PROSITE" id="PS51272">
    <property type="entry name" value="SLH"/>
    <property type="match status" value="3"/>
</dbReference>
<evidence type="ECO:0000313" key="3">
    <source>
        <dbReference type="EMBL" id="MDN4475685.1"/>
    </source>
</evidence>
<evidence type="ECO:0000313" key="4">
    <source>
        <dbReference type="Proteomes" id="UP001172728"/>
    </source>
</evidence>
<feature type="chain" id="PRO_5046313230" evidence="1">
    <location>
        <begin position="31"/>
        <end position="789"/>
    </location>
</feature>
<dbReference type="RefSeq" id="WP_301132984.1">
    <property type="nucleotide sequence ID" value="NZ_JAUHPW010000005.1"/>
</dbReference>
<feature type="domain" description="SLH" evidence="2">
    <location>
        <begin position="674"/>
        <end position="733"/>
    </location>
</feature>
<keyword evidence="1" id="KW-0732">Signal</keyword>
<dbReference type="InterPro" id="IPR001119">
    <property type="entry name" value="SLH_dom"/>
</dbReference>
<feature type="domain" description="SLH" evidence="2">
    <location>
        <begin position="610"/>
        <end position="673"/>
    </location>
</feature>
<dbReference type="Pfam" id="PF00395">
    <property type="entry name" value="SLH"/>
    <property type="match status" value="3"/>
</dbReference>
<dbReference type="EMBL" id="JAUHPW010000005">
    <property type="protein sequence ID" value="MDN4475685.1"/>
    <property type="molecule type" value="Genomic_DNA"/>
</dbReference>